<name>A0ABR2VAY3_9PEZI</name>
<reference evidence="8 9" key="1">
    <citation type="journal article" date="2024" name="J. Plant Pathol.">
        <title>Sequence and assembly of the genome of Seiridium unicorne, isolate CBS 538.82, causal agent of cypress canker disease.</title>
        <authorList>
            <person name="Scali E."/>
            <person name="Rocca G.D."/>
            <person name="Danti R."/>
            <person name="Garbelotto M."/>
            <person name="Barberini S."/>
            <person name="Baroncelli R."/>
            <person name="Emiliani G."/>
        </authorList>
    </citation>
    <scope>NUCLEOTIDE SEQUENCE [LARGE SCALE GENOMIC DNA]</scope>
    <source>
        <strain evidence="8 9">BM-138-508</strain>
    </source>
</reference>
<evidence type="ECO:0000256" key="4">
    <source>
        <dbReference type="ARBA" id="ARBA00022827"/>
    </source>
</evidence>
<dbReference type="SUPFAM" id="SSF54373">
    <property type="entry name" value="FAD-linked reductases, C-terminal domain"/>
    <property type="match status" value="1"/>
</dbReference>
<evidence type="ECO:0000256" key="2">
    <source>
        <dbReference type="ARBA" id="ARBA00007992"/>
    </source>
</evidence>
<keyword evidence="6" id="KW-0472">Membrane</keyword>
<dbReference type="InterPro" id="IPR002938">
    <property type="entry name" value="FAD-bd"/>
</dbReference>
<keyword evidence="5" id="KW-0560">Oxidoreductase</keyword>
<dbReference type="PRINTS" id="PR00420">
    <property type="entry name" value="RNGMNOXGNASE"/>
</dbReference>
<comment type="pathway">
    <text evidence="1">Secondary metabolite biosynthesis.</text>
</comment>
<evidence type="ECO:0000256" key="5">
    <source>
        <dbReference type="ARBA" id="ARBA00023002"/>
    </source>
</evidence>
<keyword evidence="3" id="KW-0285">Flavoprotein</keyword>
<dbReference type="InterPro" id="IPR036188">
    <property type="entry name" value="FAD/NAD-bd_sf"/>
</dbReference>
<keyword evidence="6" id="KW-1133">Transmembrane helix</keyword>
<dbReference type="SUPFAM" id="SSF51905">
    <property type="entry name" value="FAD/NAD(P)-binding domain"/>
    <property type="match status" value="1"/>
</dbReference>
<comment type="similarity">
    <text evidence="2">Belongs to the paxM FAD-dependent monooxygenase family.</text>
</comment>
<sequence>MAVGTEPQLQVAIVGGGIIGLITAMGLLKRNISVKMYEQSRLFREIGAGVAFTANAMQCMELIDPAIVEAVNAVATPNGEDSENPNDYLRFHDGYNCDPSDPERTDDQLKALLHTGYRGFQGCHRAHLLDELVRHIPEHAVEFGKRFVGYEDRGSGEKLLIHFQDGTTAEADAVIGCDGIKSKVRQVILGPDHPASLPHFSHKVAYRALVPMDRAEPVLGTFKARNQHMHTGPSAHILHFPVVNQTILNIVAFVTEPSDWPVGDSNGVRNMTAEATREELEAVFQGWGPTVRNIVGLLPDKMDKWGIFDMYDHPAPTYVRGRVCVAGDAAHASSPHHGAGAGIGVEDALALCTLFDMITASLPQTLATSNTQQAKSLSSLVEAAFQVFDQVRPPRSQWLVKSSREACDIYEWNYPETKRDWDKCLEEITTRSHKLWYFDIDGMLKELQDGYHAKTATALAAN</sequence>
<proteinExistence type="inferred from homology"/>
<dbReference type="InterPro" id="IPR051104">
    <property type="entry name" value="FAD_monoxygenase"/>
</dbReference>
<comment type="caution">
    <text evidence="8">The sequence shown here is derived from an EMBL/GenBank/DDBJ whole genome shotgun (WGS) entry which is preliminary data.</text>
</comment>
<keyword evidence="6" id="KW-0812">Transmembrane</keyword>
<dbReference type="Proteomes" id="UP001408356">
    <property type="component" value="Unassembled WGS sequence"/>
</dbReference>
<dbReference type="PANTHER" id="PTHR46720">
    <property type="entry name" value="HYDROXYLASE, PUTATIVE (AFU_ORTHOLOGUE AFUA_3G01460)-RELATED"/>
    <property type="match status" value="1"/>
</dbReference>
<dbReference type="PANTHER" id="PTHR46720:SF3">
    <property type="entry name" value="FAD-BINDING DOMAIN-CONTAINING PROTEIN-RELATED"/>
    <property type="match status" value="1"/>
</dbReference>
<feature type="transmembrane region" description="Helical" evidence="6">
    <location>
        <begin position="12"/>
        <end position="28"/>
    </location>
</feature>
<evidence type="ECO:0000256" key="1">
    <source>
        <dbReference type="ARBA" id="ARBA00005179"/>
    </source>
</evidence>
<evidence type="ECO:0000313" key="9">
    <source>
        <dbReference type="Proteomes" id="UP001408356"/>
    </source>
</evidence>
<feature type="domain" description="FAD-binding" evidence="7">
    <location>
        <begin position="9"/>
        <end position="355"/>
    </location>
</feature>
<keyword evidence="9" id="KW-1185">Reference proteome</keyword>
<dbReference type="Pfam" id="PF01494">
    <property type="entry name" value="FAD_binding_3"/>
    <property type="match status" value="1"/>
</dbReference>
<evidence type="ECO:0000256" key="6">
    <source>
        <dbReference type="SAM" id="Phobius"/>
    </source>
</evidence>
<keyword evidence="4" id="KW-0274">FAD</keyword>
<protein>
    <submittedName>
        <fullName evidence="8">FAD-binding domain-containing protein</fullName>
    </submittedName>
</protein>
<evidence type="ECO:0000256" key="3">
    <source>
        <dbReference type="ARBA" id="ARBA00022630"/>
    </source>
</evidence>
<gene>
    <name evidence="8" type="ORF">SUNI508_13788</name>
</gene>
<dbReference type="EMBL" id="JARVKF010000047">
    <property type="protein sequence ID" value="KAK9424069.1"/>
    <property type="molecule type" value="Genomic_DNA"/>
</dbReference>
<accession>A0ABR2VAY3</accession>
<dbReference type="Gene3D" id="3.50.50.60">
    <property type="entry name" value="FAD/NAD(P)-binding domain"/>
    <property type="match status" value="1"/>
</dbReference>
<evidence type="ECO:0000313" key="8">
    <source>
        <dbReference type="EMBL" id="KAK9424069.1"/>
    </source>
</evidence>
<organism evidence="8 9">
    <name type="scientific">Seiridium unicorne</name>
    <dbReference type="NCBI Taxonomy" id="138068"/>
    <lineage>
        <taxon>Eukaryota</taxon>
        <taxon>Fungi</taxon>
        <taxon>Dikarya</taxon>
        <taxon>Ascomycota</taxon>
        <taxon>Pezizomycotina</taxon>
        <taxon>Sordariomycetes</taxon>
        <taxon>Xylariomycetidae</taxon>
        <taxon>Amphisphaeriales</taxon>
        <taxon>Sporocadaceae</taxon>
        <taxon>Seiridium</taxon>
    </lineage>
</organism>
<evidence type="ECO:0000259" key="7">
    <source>
        <dbReference type="Pfam" id="PF01494"/>
    </source>
</evidence>